<organism evidence="1 2">
    <name type="scientific">Halalkalibacter krulwichiae</name>
    <dbReference type="NCBI Taxonomy" id="199441"/>
    <lineage>
        <taxon>Bacteria</taxon>
        <taxon>Bacillati</taxon>
        <taxon>Bacillota</taxon>
        <taxon>Bacilli</taxon>
        <taxon>Bacillales</taxon>
        <taxon>Bacillaceae</taxon>
        <taxon>Halalkalibacter</taxon>
    </lineage>
</organism>
<reference evidence="1 2" key="1">
    <citation type="submission" date="2017-04" db="EMBL/GenBank/DDBJ databases">
        <title>Bacillus krulwichiae AM31D Genome sequencing and assembly.</title>
        <authorList>
            <person name="Krulwich T.A."/>
            <person name="Anastor L."/>
            <person name="Ehrlich R."/>
            <person name="Ehrlich G.D."/>
            <person name="Janto B."/>
        </authorList>
    </citation>
    <scope>NUCLEOTIDE SEQUENCE [LARGE SCALE GENOMIC DNA]</scope>
    <source>
        <strain evidence="1 2">AM31D</strain>
    </source>
</reference>
<dbReference type="AlphaFoldDB" id="A0A1X9MIE9"/>
<sequence length="91" mass="10684">MIAALSILIIFCAFVVPLLSIVYKERMSIREQLLAMQELEASIHHFINDEYEDFRNTNITVEEVKEHVFKHCMNWTGTNGRAYEQCFLSSR</sequence>
<protein>
    <submittedName>
        <fullName evidence="1">Uncharacterized protein</fullName>
    </submittedName>
</protein>
<accession>A0A1X9MIE9</accession>
<evidence type="ECO:0000313" key="2">
    <source>
        <dbReference type="Proteomes" id="UP000193006"/>
    </source>
</evidence>
<name>A0A1X9MIE9_9BACI</name>
<keyword evidence="2" id="KW-1185">Reference proteome</keyword>
<dbReference type="STRING" id="199441.BkAM31D_17085"/>
<dbReference type="KEGG" id="bkw:BkAM31D_17085"/>
<dbReference type="EMBL" id="CP020814">
    <property type="protein sequence ID" value="ARK31431.1"/>
    <property type="molecule type" value="Genomic_DNA"/>
</dbReference>
<evidence type="ECO:0000313" key="1">
    <source>
        <dbReference type="EMBL" id="ARK31431.1"/>
    </source>
</evidence>
<dbReference type="Proteomes" id="UP000193006">
    <property type="component" value="Chromosome"/>
</dbReference>
<gene>
    <name evidence="1" type="ORF">BkAM31D_17085</name>
</gene>
<proteinExistence type="predicted"/>